<comment type="caution">
    <text evidence="9">The sequence shown here is derived from an EMBL/GenBank/DDBJ whole genome shotgun (WGS) entry which is preliminary data.</text>
</comment>
<feature type="transmembrane region" description="Helical" evidence="7">
    <location>
        <begin position="95"/>
        <end position="117"/>
    </location>
</feature>
<feature type="transmembrane region" description="Helical" evidence="7">
    <location>
        <begin position="126"/>
        <end position="144"/>
    </location>
</feature>
<evidence type="ECO:0000313" key="10">
    <source>
        <dbReference type="Proteomes" id="UP001597318"/>
    </source>
</evidence>
<comment type="subcellular location">
    <subcellularLocation>
        <location evidence="1">Cell membrane</location>
        <topology evidence="1">Multi-pass membrane protein</topology>
    </subcellularLocation>
</comment>
<name>A0ABW5BVE9_9BACI</name>
<keyword evidence="3" id="KW-1003">Cell membrane</keyword>
<keyword evidence="6 7" id="KW-0472">Membrane</keyword>
<proteinExistence type="inferred from homology"/>
<dbReference type="Pfam" id="PF00892">
    <property type="entry name" value="EamA"/>
    <property type="match status" value="2"/>
</dbReference>
<evidence type="ECO:0000256" key="4">
    <source>
        <dbReference type="ARBA" id="ARBA00022692"/>
    </source>
</evidence>
<feature type="transmembrane region" description="Helical" evidence="7">
    <location>
        <begin position="150"/>
        <end position="170"/>
    </location>
</feature>
<dbReference type="EMBL" id="JBHUIK010000001">
    <property type="protein sequence ID" value="MFD2212914.1"/>
    <property type="molecule type" value="Genomic_DNA"/>
</dbReference>
<keyword evidence="10" id="KW-1185">Reference proteome</keyword>
<evidence type="ECO:0000256" key="3">
    <source>
        <dbReference type="ARBA" id="ARBA00022475"/>
    </source>
</evidence>
<dbReference type="InterPro" id="IPR000620">
    <property type="entry name" value="EamA_dom"/>
</dbReference>
<feature type="transmembrane region" description="Helical" evidence="7">
    <location>
        <begin position="182"/>
        <end position="203"/>
    </location>
</feature>
<organism evidence="9 10">
    <name type="scientific">Metabacillus endolithicus</name>
    <dbReference type="NCBI Taxonomy" id="1535204"/>
    <lineage>
        <taxon>Bacteria</taxon>
        <taxon>Bacillati</taxon>
        <taxon>Bacillota</taxon>
        <taxon>Bacilli</taxon>
        <taxon>Bacillales</taxon>
        <taxon>Bacillaceae</taxon>
        <taxon>Metabacillus</taxon>
    </lineage>
</organism>
<feature type="transmembrane region" description="Helical" evidence="7">
    <location>
        <begin position="70"/>
        <end position="89"/>
    </location>
</feature>
<dbReference type="InterPro" id="IPR050638">
    <property type="entry name" value="AA-Vitamin_Transporters"/>
</dbReference>
<dbReference type="PANTHER" id="PTHR32322:SF18">
    <property type="entry name" value="S-ADENOSYLMETHIONINE_S-ADENOSYLHOMOCYSTEINE TRANSPORTER"/>
    <property type="match status" value="1"/>
</dbReference>
<evidence type="ECO:0000259" key="8">
    <source>
        <dbReference type="Pfam" id="PF00892"/>
    </source>
</evidence>
<dbReference type="SUPFAM" id="SSF103481">
    <property type="entry name" value="Multidrug resistance efflux transporter EmrE"/>
    <property type="match status" value="2"/>
</dbReference>
<feature type="transmembrane region" description="Helical" evidence="7">
    <location>
        <begin position="245"/>
        <end position="264"/>
    </location>
</feature>
<sequence>MKKNIAYLSILSGAALWGLIGLFVTYLYEAGFTPTHVVAIRALSASSFLLIFILIKNKKALKIKFSDSKYFIGTGIISIVFFNWCLFQCMKETSISVASILLYTAPAFVTIFSRLFFKEALTLRKISALLITFLGCTLVIGLFPSTSQSVSIYGLILGLGSGFFYALYSIFGKFALQKYSSLTVTVYTFIFAALAITPVSGIWEMGYLLSRSDVWLSIFGLGLFSTLFAFLLYTKGLETVESSRASIMATVEPVVASLVGFFVFKEMLSLWQYIGIFFVLVAVFIVQEKKRKPTEDSPSIASEVI</sequence>
<dbReference type="RefSeq" id="WP_379050248.1">
    <property type="nucleotide sequence ID" value="NZ_JBHUIK010000001.1"/>
</dbReference>
<feature type="transmembrane region" description="Helical" evidence="7">
    <location>
        <begin position="270"/>
        <end position="286"/>
    </location>
</feature>
<comment type="similarity">
    <text evidence="2">Belongs to the EamA transporter family.</text>
</comment>
<evidence type="ECO:0000256" key="2">
    <source>
        <dbReference type="ARBA" id="ARBA00007362"/>
    </source>
</evidence>
<accession>A0ABW5BVE9</accession>
<gene>
    <name evidence="9" type="ORF">ACFSKK_04200</name>
</gene>
<dbReference type="Proteomes" id="UP001597318">
    <property type="component" value="Unassembled WGS sequence"/>
</dbReference>
<feature type="domain" description="EamA" evidence="8">
    <location>
        <begin position="153"/>
        <end position="286"/>
    </location>
</feature>
<protein>
    <submittedName>
        <fullName evidence="9">DMT family transporter</fullName>
    </submittedName>
</protein>
<dbReference type="InterPro" id="IPR037185">
    <property type="entry name" value="EmrE-like"/>
</dbReference>
<evidence type="ECO:0000256" key="5">
    <source>
        <dbReference type="ARBA" id="ARBA00022989"/>
    </source>
</evidence>
<feature type="transmembrane region" description="Helical" evidence="7">
    <location>
        <begin position="34"/>
        <end position="55"/>
    </location>
</feature>
<dbReference type="Gene3D" id="1.10.3730.20">
    <property type="match status" value="2"/>
</dbReference>
<evidence type="ECO:0000256" key="1">
    <source>
        <dbReference type="ARBA" id="ARBA00004651"/>
    </source>
</evidence>
<dbReference type="PANTHER" id="PTHR32322">
    <property type="entry name" value="INNER MEMBRANE TRANSPORTER"/>
    <property type="match status" value="1"/>
</dbReference>
<evidence type="ECO:0000256" key="7">
    <source>
        <dbReference type="SAM" id="Phobius"/>
    </source>
</evidence>
<evidence type="ECO:0000313" key="9">
    <source>
        <dbReference type="EMBL" id="MFD2212914.1"/>
    </source>
</evidence>
<keyword evidence="4 7" id="KW-0812">Transmembrane</keyword>
<keyword evidence="5 7" id="KW-1133">Transmembrane helix</keyword>
<feature type="transmembrane region" description="Helical" evidence="7">
    <location>
        <begin position="7"/>
        <end position="28"/>
    </location>
</feature>
<evidence type="ECO:0000256" key="6">
    <source>
        <dbReference type="ARBA" id="ARBA00023136"/>
    </source>
</evidence>
<reference evidence="10" key="1">
    <citation type="journal article" date="2019" name="Int. J. Syst. Evol. Microbiol.">
        <title>The Global Catalogue of Microorganisms (GCM) 10K type strain sequencing project: providing services to taxonomists for standard genome sequencing and annotation.</title>
        <authorList>
            <consortium name="The Broad Institute Genomics Platform"/>
            <consortium name="The Broad Institute Genome Sequencing Center for Infectious Disease"/>
            <person name="Wu L."/>
            <person name="Ma J."/>
        </authorList>
    </citation>
    <scope>NUCLEOTIDE SEQUENCE [LARGE SCALE GENOMIC DNA]</scope>
    <source>
        <strain evidence="10">CGMCC 1.15474</strain>
    </source>
</reference>
<feature type="transmembrane region" description="Helical" evidence="7">
    <location>
        <begin position="215"/>
        <end position="233"/>
    </location>
</feature>
<feature type="domain" description="EamA" evidence="8">
    <location>
        <begin position="5"/>
        <end position="140"/>
    </location>
</feature>